<dbReference type="Pfam" id="PF23322">
    <property type="entry name" value="PPIase_AIP"/>
    <property type="match status" value="1"/>
</dbReference>
<keyword evidence="4" id="KW-0802">TPR repeat</keyword>
<dbReference type="InterPro" id="IPR019734">
    <property type="entry name" value="TPR_rpt"/>
</dbReference>
<dbReference type="SUPFAM" id="SSF48452">
    <property type="entry name" value="TPR-like"/>
    <property type="match status" value="1"/>
</dbReference>
<evidence type="ECO:0000256" key="3">
    <source>
        <dbReference type="ARBA" id="ARBA00022737"/>
    </source>
</evidence>
<dbReference type="FunFam" id="1.25.40.10:FF:000052">
    <property type="entry name" value="Aryl-hydrocarbon-interacting protein-like 1"/>
    <property type="match status" value="1"/>
</dbReference>
<evidence type="ECO:0000313" key="6">
    <source>
        <dbReference type="EMBL" id="VVC97506.1"/>
    </source>
</evidence>
<sequence length="323" mass="37618">MPPVVKKIIYAGQKYVPIANGSKVHFHFKTFKLGKERTCIDDSRKIGKKEPMVLVIGHKFKLEVWESIVQLMAIGEVASFTVEKELVYSYPFVSKTLRELGQEQHRIKHTCTMTLQTEGIGYTDLDELISNPCNLEFIIELLKVERSDEYEKDLWQLSIEERLKLVPELKMKGNELYAKKKFNEAEDNYTQALGILEQLMIRERKTDDEWIAFNAVKLPILLNYAQCKLIKGDYYSVIQHCNTILEYEPENEKALYRRGKAHVGAWNPDQAEEDFLKLKAINPLMTAIVDNELENIRLLRKQKAEQDMKAMKKLFVKDEDTPK</sequence>
<evidence type="ECO:0000256" key="1">
    <source>
        <dbReference type="ARBA" id="ARBA00004496"/>
    </source>
</evidence>
<dbReference type="Proteomes" id="UP000324832">
    <property type="component" value="Unassembled WGS sequence"/>
</dbReference>
<dbReference type="PANTHER" id="PTHR11242:SF0">
    <property type="entry name" value="TPR_REGION DOMAIN-CONTAINING PROTEIN"/>
    <property type="match status" value="1"/>
</dbReference>
<dbReference type="GO" id="GO:0005737">
    <property type="term" value="C:cytoplasm"/>
    <property type="evidence" value="ECO:0007669"/>
    <property type="project" value="UniProtKB-SubCell"/>
</dbReference>
<protein>
    <recommendedName>
        <fullName evidence="5">AIP/AIPL N-terminal FKBP-type PPIase domain-containing protein</fullName>
    </recommendedName>
</protein>
<dbReference type="InterPro" id="IPR046357">
    <property type="entry name" value="PPIase_dom_sf"/>
</dbReference>
<feature type="domain" description="AIP/AIPL N-terminal FKBP-type PPIase" evidence="5">
    <location>
        <begin position="21"/>
        <end position="143"/>
    </location>
</feature>
<dbReference type="InterPro" id="IPR039663">
    <property type="entry name" value="AIP/AIPL1/TTC9"/>
</dbReference>
<dbReference type="Gene3D" id="1.25.40.10">
    <property type="entry name" value="Tetratricopeptide repeat domain"/>
    <property type="match status" value="1"/>
</dbReference>
<dbReference type="EMBL" id="FZQP02003222">
    <property type="protein sequence ID" value="VVC97506.1"/>
    <property type="molecule type" value="Genomic_DNA"/>
</dbReference>
<dbReference type="PANTHER" id="PTHR11242">
    <property type="entry name" value="ARYL HYDROCARBON RECEPTOR INTERACTING PROTEIN RELATED"/>
    <property type="match status" value="1"/>
</dbReference>
<dbReference type="GO" id="GO:0003755">
    <property type="term" value="F:peptidyl-prolyl cis-trans isomerase activity"/>
    <property type="evidence" value="ECO:0007669"/>
    <property type="project" value="InterPro"/>
</dbReference>
<evidence type="ECO:0000256" key="4">
    <source>
        <dbReference type="ARBA" id="ARBA00022803"/>
    </source>
</evidence>
<evidence type="ECO:0000256" key="2">
    <source>
        <dbReference type="ARBA" id="ARBA00022490"/>
    </source>
</evidence>
<dbReference type="AlphaFoldDB" id="A0A5E4QGU4"/>
<keyword evidence="7" id="KW-1185">Reference proteome</keyword>
<organism evidence="6 7">
    <name type="scientific">Leptidea sinapis</name>
    <dbReference type="NCBI Taxonomy" id="189913"/>
    <lineage>
        <taxon>Eukaryota</taxon>
        <taxon>Metazoa</taxon>
        <taxon>Ecdysozoa</taxon>
        <taxon>Arthropoda</taxon>
        <taxon>Hexapoda</taxon>
        <taxon>Insecta</taxon>
        <taxon>Pterygota</taxon>
        <taxon>Neoptera</taxon>
        <taxon>Endopterygota</taxon>
        <taxon>Lepidoptera</taxon>
        <taxon>Glossata</taxon>
        <taxon>Ditrysia</taxon>
        <taxon>Papilionoidea</taxon>
        <taxon>Pieridae</taxon>
        <taxon>Dismorphiinae</taxon>
        <taxon>Leptidea</taxon>
    </lineage>
</organism>
<gene>
    <name evidence="6" type="ORF">LSINAPIS_LOCUS8767</name>
</gene>
<accession>A0A5E4QGU4</accession>
<comment type="subcellular location">
    <subcellularLocation>
        <location evidence="1">Cytoplasm</location>
    </subcellularLocation>
</comment>
<keyword evidence="2" id="KW-0963">Cytoplasm</keyword>
<reference evidence="6 7" key="1">
    <citation type="submission" date="2017-07" db="EMBL/GenBank/DDBJ databases">
        <authorList>
            <person name="Talla V."/>
            <person name="Backstrom N."/>
        </authorList>
    </citation>
    <scope>NUCLEOTIDE SEQUENCE [LARGE SCALE GENOMIC DNA]</scope>
</reference>
<dbReference type="InterPro" id="IPR011990">
    <property type="entry name" value="TPR-like_helical_dom_sf"/>
</dbReference>
<dbReference type="Gene3D" id="3.10.50.40">
    <property type="match status" value="1"/>
</dbReference>
<dbReference type="SMART" id="SM00028">
    <property type="entry name" value="TPR"/>
    <property type="match status" value="3"/>
</dbReference>
<proteinExistence type="predicted"/>
<evidence type="ECO:0000313" key="7">
    <source>
        <dbReference type="Proteomes" id="UP000324832"/>
    </source>
</evidence>
<dbReference type="InterPro" id="IPR056277">
    <property type="entry name" value="PPIase_AIP"/>
</dbReference>
<evidence type="ECO:0000259" key="5">
    <source>
        <dbReference type="Pfam" id="PF23322"/>
    </source>
</evidence>
<name>A0A5E4QGU4_9NEOP</name>
<dbReference type="SUPFAM" id="SSF54534">
    <property type="entry name" value="FKBP-like"/>
    <property type="match status" value="1"/>
</dbReference>
<keyword evidence="3" id="KW-0677">Repeat</keyword>